<dbReference type="PANTHER" id="PTHR33095">
    <property type="entry name" value="OS07G0619500 PROTEIN"/>
    <property type="match status" value="1"/>
</dbReference>
<evidence type="ECO:0000256" key="1">
    <source>
        <dbReference type="SAM" id="MobiDB-lite"/>
    </source>
</evidence>
<evidence type="ECO:0000313" key="3">
    <source>
        <dbReference type="Proteomes" id="UP000325081"/>
    </source>
</evidence>
<dbReference type="Proteomes" id="UP000325081">
    <property type="component" value="Unassembled WGS sequence"/>
</dbReference>
<reference evidence="3" key="1">
    <citation type="journal article" date="2019" name="Curr. Biol.">
        <title>Genome Sequence of Striga asiatica Provides Insight into the Evolution of Plant Parasitism.</title>
        <authorList>
            <person name="Yoshida S."/>
            <person name="Kim S."/>
            <person name="Wafula E.K."/>
            <person name="Tanskanen J."/>
            <person name="Kim Y.M."/>
            <person name="Honaas L."/>
            <person name="Yang Z."/>
            <person name="Spallek T."/>
            <person name="Conn C.E."/>
            <person name="Ichihashi Y."/>
            <person name="Cheong K."/>
            <person name="Cui S."/>
            <person name="Der J.P."/>
            <person name="Gundlach H."/>
            <person name="Jiao Y."/>
            <person name="Hori C."/>
            <person name="Ishida J.K."/>
            <person name="Kasahara H."/>
            <person name="Kiba T."/>
            <person name="Kim M.S."/>
            <person name="Koo N."/>
            <person name="Laohavisit A."/>
            <person name="Lee Y.H."/>
            <person name="Lumba S."/>
            <person name="McCourt P."/>
            <person name="Mortimer J.C."/>
            <person name="Mutuku J.M."/>
            <person name="Nomura T."/>
            <person name="Sasaki-Sekimoto Y."/>
            <person name="Seto Y."/>
            <person name="Wang Y."/>
            <person name="Wakatake T."/>
            <person name="Sakakibara H."/>
            <person name="Demura T."/>
            <person name="Yamaguchi S."/>
            <person name="Yoneyama K."/>
            <person name="Manabe R.I."/>
            <person name="Nelson D.C."/>
            <person name="Schulman A.H."/>
            <person name="Timko M.P."/>
            <person name="dePamphilis C.W."/>
            <person name="Choi D."/>
            <person name="Shirasu K."/>
        </authorList>
    </citation>
    <scope>NUCLEOTIDE SEQUENCE [LARGE SCALE GENOMIC DNA]</scope>
    <source>
        <strain evidence="3">cv. UVA1</strain>
    </source>
</reference>
<sequence>MQAGPLIPLSPSFNSYSNPRLAGIAARVAGEFDSAEFYEDFYSQMLENPAQADQPGAGISENRNPEADSGDRDEDCDFAFATRGSESSSPIPADEVFQNGKIRPVYPVFNSDLLGRQGKFQHGNEIGGDVGQSSGSGRPRDLVGFFGNVYGLRKNFKRS</sequence>
<name>A0A5A7P3P8_STRAF</name>
<comment type="caution">
    <text evidence="2">The sequence shown here is derived from an EMBL/GenBank/DDBJ whole genome shotgun (WGS) entry which is preliminary data.</text>
</comment>
<dbReference type="OrthoDB" id="902730at2759"/>
<gene>
    <name evidence="2" type="ORF">STAS_02757</name>
</gene>
<proteinExistence type="predicted"/>
<dbReference type="AlphaFoldDB" id="A0A5A7P3P8"/>
<evidence type="ECO:0000313" key="2">
    <source>
        <dbReference type="EMBL" id="GER27088.1"/>
    </source>
</evidence>
<feature type="region of interest" description="Disordered" evidence="1">
    <location>
        <begin position="46"/>
        <end position="76"/>
    </location>
</feature>
<dbReference type="PANTHER" id="PTHR33095:SF127">
    <property type="entry name" value="OS05G0578100 PROTEIN"/>
    <property type="match status" value="1"/>
</dbReference>
<dbReference type="EMBL" id="BKCP01001558">
    <property type="protein sequence ID" value="GER27088.1"/>
    <property type="molecule type" value="Genomic_DNA"/>
</dbReference>
<organism evidence="2 3">
    <name type="scientific">Striga asiatica</name>
    <name type="common">Asiatic witchweed</name>
    <name type="synonym">Buchnera asiatica</name>
    <dbReference type="NCBI Taxonomy" id="4170"/>
    <lineage>
        <taxon>Eukaryota</taxon>
        <taxon>Viridiplantae</taxon>
        <taxon>Streptophyta</taxon>
        <taxon>Embryophyta</taxon>
        <taxon>Tracheophyta</taxon>
        <taxon>Spermatophyta</taxon>
        <taxon>Magnoliopsida</taxon>
        <taxon>eudicotyledons</taxon>
        <taxon>Gunneridae</taxon>
        <taxon>Pentapetalae</taxon>
        <taxon>asterids</taxon>
        <taxon>lamiids</taxon>
        <taxon>Lamiales</taxon>
        <taxon>Orobanchaceae</taxon>
        <taxon>Buchnereae</taxon>
        <taxon>Striga</taxon>
    </lineage>
</organism>
<accession>A0A5A7P3P8</accession>
<keyword evidence="3" id="KW-1185">Reference proteome</keyword>
<protein>
    <submittedName>
        <fullName evidence="2">Uncharacterized protein</fullName>
    </submittedName>
</protein>